<evidence type="ECO:0000256" key="2">
    <source>
        <dbReference type="ARBA" id="ARBA00022989"/>
    </source>
</evidence>
<dbReference type="GO" id="GO:0016020">
    <property type="term" value="C:membrane"/>
    <property type="evidence" value="ECO:0007669"/>
    <property type="project" value="InterPro"/>
</dbReference>
<dbReference type="Pfam" id="PF06472">
    <property type="entry name" value="ABC_membrane_2"/>
    <property type="match status" value="1"/>
</dbReference>
<dbReference type="GO" id="GO:0005524">
    <property type="term" value="F:ATP binding"/>
    <property type="evidence" value="ECO:0007669"/>
    <property type="project" value="InterPro"/>
</dbReference>
<keyword evidence="3" id="KW-0472">Membrane</keyword>
<proteinExistence type="predicted"/>
<dbReference type="InterPro" id="IPR011527">
    <property type="entry name" value="ABC1_TM_dom"/>
</dbReference>
<dbReference type="Proteomes" id="UP000236370">
    <property type="component" value="Unassembled WGS sequence"/>
</dbReference>
<keyword evidence="2" id="KW-1133">Transmembrane helix</keyword>
<name>A0A2J8PJP5_PANTR</name>
<protein>
    <submittedName>
        <fullName evidence="6">ABCD4 isoform 18</fullName>
    </submittedName>
</protein>
<sequence length="93" mass="10254">ILGTVVNKTLMGPIVTKLVHQEKLEGDFRFKHMQIRVNAEPAAFYSPVDIPAFPCQSWACGAHEDRPQAAETPSDPEGTDVQGALAVHRHQHL</sequence>
<dbReference type="AlphaFoldDB" id="A0A2J8PJP5"/>
<evidence type="ECO:0000256" key="3">
    <source>
        <dbReference type="ARBA" id="ARBA00023136"/>
    </source>
</evidence>
<evidence type="ECO:0000256" key="4">
    <source>
        <dbReference type="SAM" id="MobiDB-lite"/>
    </source>
</evidence>
<gene>
    <name evidence="6" type="ORF">CK820_G0002881</name>
</gene>
<feature type="non-terminal residue" evidence="6">
    <location>
        <position position="1"/>
    </location>
</feature>
<evidence type="ECO:0000313" key="7">
    <source>
        <dbReference type="Proteomes" id="UP000236370"/>
    </source>
</evidence>
<evidence type="ECO:0000256" key="1">
    <source>
        <dbReference type="ARBA" id="ARBA00022692"/>
    </source>
</evidence>
<reference evidence="6 7" key="1">
    <citation type="submission" date="2017-12" db="EMBL/GenBank/DDBJ databases">
        <title>High-resolution comparative analysis of great ape genomes.</title>
        <authorList>
            <person name="Pollen A."/>
            <person name="Hastie A."/>
            <person name="Hormozdiari F."/>
            <person name="Dougherty M."/>
            <person name="Liu R."/>
            <person name="Chaisson M."/>
            <person name="Hoppe E."/>
            <person name="Hill C."/>
            <person name="Pang A."/>
            <person name="Hillier L."/>
            <person name="Baker C."/>
            <person name="Armstrong J."/>
            <person name="Shendure J."/>
            <person name="Paten B."/>
            <person name="Wilson R."/>
            <person name="Chao H."/>
            <person name="Schneider V."/>
            <person name="Ventura M."/>
            <person name="Kronenberg Z."/>
            <person name="Murali S."/>
            <person name="Gordon D."/>
            <person name="Cantsilieris S."/>
            <person name="Munson K."/>
            <person name="Nelson B."/>
            <person name="Raja A."/>
            <person name="Underwood J."/>
            <person name="Diekhans M."/>
            <person name="Fiddes I."/>
            <person name="Haussler D."/>
            <person name="Eichler E."/>
        </authorList>
    </citation>
    <scope>NUCLEOTIDE SEQUENCE [LARGE SCALE GENOMIC DNA]</scope>
    <source>
        <strain evidence="6">Yerkes chimp pedigree #C0471</strain>
    </source>
</reference>
<evidence type="ECO:0000259" key="5">
    <source>
        <dbReference type="Pfam" id="PF06472"/>
    </source>
</evidence>
<accession>A0A2J8PJP5</accession>
<dbReference type="GO" id="GO:0140359">
    <property type="term" value="F:ABC-type transporter activity"/>
    <property type="evidence" value="ECO:0007669"/>
    <property type="project" value="InterPro"/>
</dbReference>
<evidence type="ECO:0000313" key="6">
    <source>
        <dbReference type="EMBL" id="PNI84231.1"/>
    </source>
</evidence>
<dbReference type="EMBL" id="NBAG03000214">
    <property type="protein sequence ID" value="PNI84231.1"/>
    <property type="molecule type" value="Genomic_DNA"/>
</dbReference>
<feature type="domain" description="ABC transmembrane type-1" evidence="5">
    <location>
        <begin position="2"/>
        <end position="46"/>
    </location>
</feature>
<keyword evidence="1" id="KW-0812">Transmembrane</keyword>
<feature type="region of interest" description="Disordered" evidence="4">
    <location>
        <begin position="64"/>
        <end position="93"/>
    </location>
</feature>
<organism evidence="6 7">
    <name type="scientific">Pan troglodytes</name>
    <name type="common">Chimpanzee</name>
    <dbReference type="NCBI Taxonomy" id="9598"/>
    <lineage>
        <taxon>Eukaryota</taxon>
        <taxon>Metazoa</taxon>
        <taxon>Chordata</taxon>
        <taxon>Craniata</taxon>
        <taxon>Vertebrata</taxon>
        <taxon>Euteleostomi</taxon>
        <taxon>Mammalia</taxon>
        <taxon>Eutheria</taxon>
        <taxon>Euarchontoglires</taxon>
        <taxon>Primates</taxon>
        <taxon>Haplorrhini</taxon>
        <taxon>Catarrhini</taxon>
        <taxon>Hominidae</taxon>
        <taxon>Pan</taxon>
    </lineage>
</organism>
<comment type="caution">
    <text evidence="6">The sequence shown here is derived from an EMBL/GenBank/DDBJ whole genome shotgun (WGS) entry which is preliminary data.</text>
</comment>